<sequence length="73" mass="8481">MERDRMWYALHNLPERGPRCRRVVMTETTSAALTVSDADDWLNFPPEESADIPFTGNNTRIHGEQMESFLLRT</sequence>
<dbReference type="Proteomes" id="UP001059041">
    <property type="component" value="Linkage Group LG4"/>
</dbReference>
<proteinExistence type="predicted"/>
<accession>A0A9W8C920</accession>
<protein>
    <submittedName>
        <fullName evidence="1">Uncharacterized protein</fullName>
    </submittedName>
</protein>
<comment type="caution">
    <text evidence="1">The sequence shown here is derived from an EMBL/GenBank/DDBJ whole genome shotgun (WGS) entry which is preliminary data.</text>
</comment>
<evidence type="ECO:0000313" key="1">
    <source>
        <dbReference type="EMBL" id="KAI7810869.1"/>
    </source>
</evidence>
<evidence type="ECO:0000313" key="2">
    <source>
        <dbReference type="Proteomes" id="UP001059041"/>
    </source>
</evidence>
<reference evidence="1" key="1">
    <citation type="submission" date="2021-02" db="EMBL/GenBank/DDBJ databases">
        <title>Comparative genomics reveals that relaxation of natural selection precedes convergent phenotypic evolution of cavefish.</title>
        <authorList>
            <person name="Peng Z."/>
        </authorList>
    </citation>
    <scope>NUCLEOTIDE SEQUENCE</scope>
    <source>
        <tissue evidence="1">Muscle</tissue>
    </source>
</reference>
<name>A0A9W8C920_TRIRA</name>
<keyword evidence="2" id="KW-1185">Reference proteome</keyword>
<dbReference type="EMBL" id="JAFHDT010000004">
    <property type="protein sequence ID" value="KAI7810869.1"/>
    <property type="molecule type" value="Genomic_DNA"/>
</dbReference>
<gene>
    <name evidence="1" type="ORF">IRJ41_007587</name>
</gene>
<organism evidence="1 2">
    <name type="scientific">Triplophysa rosa</name>
    <name type="common">Cave loach</name>
    <dbReference type="NCBI Taxonomy" id="992332"/>
    <lineage>
        <taxon>Eukaryota</taxon>
        <taxon>Metazoa</taxon>
        <taxon>Chordata</taxon>
        <taxon>Craniata</taxon>
        <taxon>Vertebrata</taxon>
        <taxon>Euteleostomi</taxon>
        <taxon>Actinopterygii</taxon>
        <taxon>Neopterygii</taxon>
        <taxon>Teleostei</taxon>
        <taxon>Ostariophysi</taxon>
        <taxon>Cypriniformes</taxon>
        <taxon>Nemacheilidae</taxon>
        <taxon>Triplophysa</taxon>
    </lineage>
</organism>
<dbReference type="AlphaFoldDB" id="A0A9W8C920"/>